<proteinExistence type="predicted"/>
<organism evidence="1 2">
    <name type="scientific">Pseudoalteromonas luteoviolacea</name>
    <dbReference type="NCBI Taxonomy" id="43657"/>
    <lineage>
        <taxon>Bacteria</taxon>
        <taxon>Pseudomonadati</taxon>
        <taxon>Pseudomonadota</taxon>
        <taxon>Gammaproteobacteria</taxon>
        <taxon>Alteromonadales</taxon>
        <taxon>Pseudoalteromonadaceae</taxon>
        <taxon>Pseudoalteromonas</taxon>
    </lineage>
</organism>
<comment type="caution">
    <text evidence="1">The sequence shown here is derived from an EMBL/GenBank/DDBJ whole genome shotgun (WGS) entry which is preliminary data.</text>
</comment>
<reference evidence="2" key="1">
    <citation type="submission" date="2016-07" db="EMBL/GenBank/DDBJ databases">
        <authorList>
            <person name="Florea S."/>
            <person name="Webb J.S."/>
            <person name="Jaromczyk J."/>
            <person name="Schardl C.L."/>
        </authorList>
    </citation>
    <scope>NUCLEOTIDE SEQUENCE [LARGE SCALE GENOMIC DNA]</scope>
    <source>
        <strain evidence="2">IPB1</strain>
    </source>
</reference>
<protein>
    <submittedName>
        <fullName evidence="1">Uncharacterized protein</fullName>
    </submittedName>
</protein>
<evidence type="ECO:0000313" key="1">
    <source>
        <dbReference type="EMBL" id="OCQ22211.1"/>
    </source>
</evidence>
<accession>A0A1C0TSI3</accession>
<dbReference type="Proteomes" id="UP000093366">
    <property type="component" value="Unassembled WGS sequence"/>
</dbReference>
<dbReference type="RefSeq" id="WP_065790410.1">
    <property type="nucleotide sequence ID" value="NZ_MAUJ01000002.1"/>
</dbReference>
<sequence>MKNYLLVVALLFIYGCSNITPESIQHTQTNRYFIIEEKTEQSGVYGLGVTWIEGLEPGVYKSIGMDHKGEYFLGPNASFYKYGKGTMPVHHVGGVWIPNDPAKPPYFFRIGGAVQNLNNADGLAISNSLGHSQHYAVSGLGAGLGVGIVNMIIAADHGKLVHDRKVHSKEIVDRILSSLATKEPES</sequence>
<dbReference type="AlphaFoldDB" id="A0A1C0TSI3"/>
<gene>
    <name evidence="1" type="ORF">A7985_10525</name>
</gene>
<evidence type="ECO:0000313" key="2">
    <source>
        <dbReference type="Proteomes" id="UP000093366"/>
    </source>
</evidence>
<dbReference type="EMBL" id="MAUJ01000002">
    <property type="protein sequence ID" value="OCQ22211.1"/>
    <property type="molecule type" value="Genomic_DNA"/>
</dbReference>
<dbReference type="PROSITE" id="PS51257">
    <property type="entry name" value="PROKAR_LIPOPROTEIN"/>
    <property type="match status" value="1"/>
</dbReference>
<name>A0A1C0TSI3_9GAMM</name>
<dbReference type="OrthoDB" id="6870503at2"/>